<dbReference type="SUPFAM" id="SSF101898">
    <property type="entry name" value="NHL repeat"/>
    <property type="match status" value="1"/>
</dbReference>
<dbReference type="InterPro" id="IPR011042">
    <property type="entry name" value="6-blade_b-propeller_TolB-like"/>
</dbReference>
<comment type="caution">
    <text evidence="2">The sequence shown here is derived from an EMBL/GenBank/DDBJ whole genome shotgun (WGS) entry which is preliminary data.</text>
</comment>
<keyword evidence="1" id="KW-1133">Transmembrane helix</keyword>
<sequence>MERFDENTKNGWQFTPLGNFSEGGGTYKLKVETVVGAGGGWWSQVHHFYPTDEVKLATKGEMVAVVSFKMSEAGDMEAMVIGREILGRLNEQYYGSAGGEVWDQLLAAVDRVRVEVYDPTVTFGVPIKTEAQEANEKVIKIEQLCIVTGVLWKGIWYAVGWGGGGLWMCREGEIGPLLSRQKESEIAKADLRWGGSGQARDNDLMLLGNKRFFDLVGKGVVKAALSGGSAEEAAGVLSPLVLGKNKGEGMAAALVVVEKLPNLQPVTEMMAESRVEQSLASGGQAGVGLKDRLRNLKNKFPKWNLWALNRRKWGWAGKDLYIRTYHPPGIGRRGTMAVGVFLLVLILGSIIVGVRIQKDRETAAGPVAQVSQRIVQAKELANISPERAREVLNEGVIIAGSIKETKKREELLGEIQELVDQLSGINRVTPVTFMDLKLVRDGIVLRDSYFDNKIWWGLDTGGQRLIKMDVASKRTEVVASKDQLGSPAALSSSADLAYVVSDKGIVEVDTKSGKARVVVASDKEWGRIVDMENFGGSLYLLDADKSAIWRYPPVEGGVGGKQRWLKSDTKADLANAAGMSIDGSIWIAMKGGSVLKFTQGVAEPFAISGIDEPVESLAGIYTTVDVGNLYLLDSGRGRVVVVSKKGEYIRQYIASEFRRASSLVVDGSRESAVWVSVEDKVLEVRMNSL</sequence>
<name>A0A0G1NMI0_9BACT</name>
<reference evidence="2 3" key="1">
    <citation type="journal article" date="2015" name="Nature">
        <title>rRNA introns, odd ribosomes, and small enigmatic genomes across a large radiation of phyla.</title>
        <authorList>
            <person name="Brown C.T."/>
            <person name="Hug L.A."/>
            <person name="Thomas B.C."/>
            <person name="Sharon I."/>
            <person name="Castelle C.J."/>
            <person name="Singh A."/>
            <person name="Wilkins M.J."/>
            <person name="Williams K.H."/>
            <person name="Banfield J.F."/>
        </authorList>
    </citation>
    <scope>NUCLEOTIDE SEQUENCE [LARGE SCALE GENOMIC DNA]</scope>
</reference>
<dbReference type="EMBL" id="LCLS01000012">
    <property type="protein sequence ID" value="KKU21784.1"/>
    <property type="molecule type" value="Genomic_DNA"/>
</dbReference>
<dbReference type="Gene3D" id="2.120.10.30">
    <property type="entry name" value="TolB, C-terminal domain"/>
    <property type="match status" value="1"/>
</dbReference>
<protein>
    <submittedName>
        <fullName evidence="2">Uncharacterized protein</fullName>
    </submittedName>
</protein>
<dbReference type="Proteomes" id="UP000034107">
    <property type="component" value="Unassembled WGS sequence"/>
</dbReference>
<proteinExistence type="predicted"/>
<evidence type="ECO:0000313" key="3">
    <source>
        <dbReference type="Proteomes" id="UP000034107"/>
    </source>
</evidence>
<keyword evidence="1" id="KW-0472">Membrane</keyword>
<gene>
    <name evidence="2" type="ORF">UX31_C0012G0020</name>
</gene>
<accession>A0A0G1NMI0</accession>
<feature type="transmembrane region" description="Helical" evidence="1">
    <location>
        <begin position="336"/>
        <end position="354"/>
    </location>
</feature>
<evidence type="ECO:0000256" key="1">
    <source>
        <dbReference type="SAM" id="Phobius"/>
    </source>
</evidence>
<dbReference type="AlphaFoldDB" id="A0A0G1NMI0"/>
<keyword evidence="1" id="KW-0812">Transmembrane</keyword>
<evidence type="ECO:0000313" key="2">
    <source>
        <dbReference type="EMBL" id="KKU21784.1"/>
    </source>
</evidence>
<organism evidence="2 3">
    <name type="scientific">Candidatus Nomurabacteria bacterium GW2011_GWA1_46_11</name>
    <dbReference type="NCBI Taxonomy" id="1618732"/>
    <lineage>
        <taxon>Bacteria</taxon>
        <taxon>Candidatus Nomuraibacteriota</taxon>
    </lineage>
</organism>